<feature type="compositionally biased region" description="Polar residues" evidence="1">
    <location>
        <begin position="847"/>
        <end position="856"/>
    </location>
</feature>
<dbReference type="OrthoDB" id="193931at2759"/>
<proteinExistence type="predicted"/>
<feature type="region of interest" description="Disordered" evidence="1">
    <location>
        <begin position="833"/>
        <end position="865"/>
    </location>
</feature>
<sequence>MRVRKPVHTSVGDASGTLVAPPVAVYCTHEPGVSCTPTDGSALADGTPASAVPTGALQSCDTCATAASTFTGTDEQTATGGFMTTGSSRNAAVTRQSQINTTRARTTLRSMHPTGSRLRSTPFSNLANRTPVMLAAQQRSILSYTQTAPMDRTWWRLLGRRQLTDAQNLVCLCNHPLTPDLVQYIQHLLHCESVHLASSWNASATPNSNQQLFLTPVESHLAHRRGSEASQLLAWKHRLNQYAGLFEPDAPEPAFGPHLRPVTNLSSIPNQQSTYVPTLNPSPSNPSPGSNTSPIRLSPAPKVPNGRSGVQPHSDLVEPQLSLPTNLAPTSPPGIELNDLKTELHKLETENCATVATTQLPRLPVTSVGDEDSGSGVVSPASSLISQYTTCTRAGDPRRHYMNTGCRYQQSTESSISPLRASPSSNTATRTPRVSLTGADVSFEQNKWVPHRVSSLKVPRRASSAVAGMSSRGQQVRHSPNGDPTLHGVSGGTLLDCSLPRRHRYSVGDSLDHAIITMTDELNCPSTIPSDTPPYTPLSCQPSVTGLHSQPGQHRTIVPTLSNPDHALSAQLAAHLPSGRFIPPEDHDRTALSSPGPAGTVPFLDLSLAWSQAQSQLPVSEAEAGLATATGPSSAGVKRRLFAPVHGKSSDYLRTLQRAGGSLDRRLNFDMFNSPKRKASVFIQFLVLCYISFPPVVPPTALNTTPFLVDTHQNVTAQQQQQQQPVSLFGRNQAPNLFLNSPSPLSFAPNPIIAANYTGSAGLSGTLVQSVPPTTVYGLPNDPHSAAAAAAASLMLLRPGDDDEDLAEIDRVNQRLAMGKLSDFAFPGAFVNPDTSSSSSRNFSTSEAPSNYSGSEQFPEPIDHQ</sequence>
<evidence type="ECO:0000256" key="1">
    <source>
        <dbReference type="SAM" id="MobiDB-lite"/>
    </source>
</evidence>
<organism evidence="4">
    <name type="scientific">Echinostoma caproni</name>
    <dbReference type="NCBI Taxonomy" id="27848"/>
    <lineage>
        <taxon>Eukaryota</taxon>
        <taxon>Metazoa</taxon>
        <taxon>Spiralia</taxon>
        <taxon>Lophotrochozoa</taxon>
        <taxon>Platyhelminthes</taxon>
        <taxon>Trematoda</taxon>
        <taxon>Digenea</taxon>
        <taxon>Plagiorchiida</taxon>
        <taxon>Echinostomata</taxon>
        <taxon>Echinostomatoidea</taxon>
        <taxon>Echinostomatidae</taxon>
        <taxon>Echinostoma</taxon>
    </lineage>
</organism>
<protein>
    <submittedName>
        <fullName evidence="2 4">Uncharacterized protein</fullName>
    </submittedName>
</protein>
<feature type="region of interest" description="Disordered" evidence="1">
    <location>
        <begin position="410"/>
        <end position="432"/>
    </location>
</feature>
<feature type="compositionally biased region" description="Low complexity" evidence="1">
    <location>
        <begin position="836"/>
        <end position="846"/>
    </location>
</feature>
<evidence type="ECO:0000313" key="3">
    <source>
        <dbReference type="Proteomes" id="UP000272942"/>
    </source>
</evidence>
<dbReference type="EMBL" id="UZAN01040062">
    <property type="protein sequence ID" value="VDP68290.1"/>
    <property type="molecule type" value="Genomic_DNA"/>
</dbReference>
<dbReference type="Proteomes" id="UP000272942">
    <property type="component" value="Unassembled WGS sequence"/>
</dbReference>
<accession>A0A183A7X0</accession>
<feature type="compositionally biased region" description="Polar residues" evidence="1">
    <location>
        <begin position="263"/>
        <end position="279"/>
    </location>
</feature>
<reference evidence="4" key="1">
    <citation type="submission" date="2016-06" db="UniProtKB">
        <authorList>
            <consortium name="WormBaseParasite"/>
        </authorList>
    </citation>
    <scope>IDENTIFICATION</scope>
</reference>
<reference evidence="2 3" key="2">
    <citation type="submission" date="2018-11" db="EMBL/GenBank/DDBJ databases">
        <authorList>
            <consortium name="Pathogen Informatics"/>
        </authorList>
    </citation>
    <scope>NUCLEOTIDE SEQUENCE [LARGE SCALE GENOMIC DNA]</scope>
    <source>
        <strain evidence="2 3">Egypt</strain>
    </source>
</reference>
<feature type="region of interest" description="Disordered" evidence="1">
    <location>
        <begin position="254"/>
        <end position="332"/>
    </location>
</feature>
<keyword evidence="3" id="KW-1185">Reference proteome</keyword>
<dbReference type="WBParaSite" id="ECPE_0000305801-mRNA-1">
    <property type="protein sequence ID" value="ECPE_0000305801-mRNA-1"/>
    <property type="gene ID" value="ECPE_0000305801"/>
</dbReference>
<name>A0A183A7X0_9TREM</name>
<gene>
    <name evidence="2" type="ORF">ECPE_LOCUS3055</name>
</gene>
<dbReference type="AlphaFoldDB" id="A0A183A7X0"/>
<feature type="region of interest" description="Disordered" evidence="1">
    <location>
        <begin position="466"/>
        <end position="489"/>
    </location>
</feature>
<feature type="compositionally biased region" description="Low complexity" evidence="1">
    <location>
        <begin position="414"/>
        <end position="425"/>
    </location>
</feature>
<evidence type="ECO:0000313" key="4">
    <source>
        <dbReference type="WBParaSite" id="ECPE_0000305801-mRNA-1"/>
    </source>
</evidence>
<evidence type="ECO:0000313" key="2">
    <source>
        <dbReference type="EMBL" id="VDP68290.1"/>
    </source>
</evidence>